<dbReference type="GO" id="GO:0008171">
    <property type="term" value="F:O-methyltransferase activity"/>
    <property type="evidence" value="ECO:0007669"/>
    <property type="project" value="InterPro"/>
</dbReference>
<keyword evidence="3" id="KW-0949">S-adenosyl-L-methionine</keyword>
<comment type="caution">
    <text evidence="4">The sequence shown here is derived from an EMBL/GenBank/DDBJ whole genome shotgun (WGS) entry which is preliminary data.</text>
</comment>
<dbReference type="eggNOG" id="COG4122">
    <property type="taxonomic scope" value="Bacteria"/>
</dbReference>
<keyword evidence="1" id="KW-0489">Methyltransferase</keyword>
<gene>
    <name evidence="4" type="ORF">GCWU000325_02395</name>
</gene>
<dbReference type="InterPro" id="IPR050362">
    <property type="entry name" value="Cation-dep_OMT"/>
</dbReference>
<dbReference type="Gene3D" id="3.40.50.150">
    <property type="entry name" value="Vaccinia Virus protein VP39"/>
    <property type="match status" value="1"/>
</dbReference>
<evidence type="ECO:0000256" key="3">
    <source>
        <dbReference type="ARBA" id="ARBA00022691"/>
    </source>
</evidence>
<dbReference type="GO" id="GO:0032259">
    <property type="term" value="P:methylation"/>
    <property type="evidence" value="ECO:0007669"/>
    <property type="project" value="UniProtKB-KW"/>
</dbReference>
<protein>
    <submittedName>
        <fullName evidence="4">O-methyltransferase</fullName>
    </submittedName>
</protein>
<accession>C9LJI3</accession>
<organism evidence="4 5">
    <name type="scientific">Alloprevotella tannerae ATCC 51259</name>
    <dbReference type="NCBI Taxonomy" id="626522"/>
    <lineage>
        <taxon>Bacteria</taxon>
        <taxon>Pseudomonadati</taxon>
        <taxon>Bacteroidota</taxon>
        <taxon>Bacteroidia</taxon>
        <taxon>Bacteroidales</taxon>
        <taxon>Prevotellaceae</taxon>
        <taxon>Alloprevotella</taxon>
    </lineage>
</organism>
<name>C9LJI3_9BACT</name>
<evidence type="ECO:0000313" key="4">
    <source>
        <dbReference type="EMBL" id="EEX70811.1"/>
    </source>
</evidence>
<dbReference type="GO" id="GO:0008757">
    <property type="term" value="F:S-adenosylmethionine-dependent methyltransferase activity"/>
    <property type="evidence" value="ECO:0007669"/>
    <property type="project" value="TreeGrafter"/>
</dbReference>
<evidence type="ECO:0000256" key="2">
    <source>
        <dbReference type="ARBA" id="ARBA00022679"/>
    </source>
</evidence>
<dbReference type="PANTHER" id="PTHR10509">
    <property type="entry name" value="O-METHYLTRANSFERASE-RELATED"/>
    <property type="match status" value="1"/>
</dbReference>
<evidence type="ECO:0000256" key="1">
    <source>
        <dbReference type="ARBA" id="ARBA00022603"/>
    </source>
</evidence>
<dbReference type="PANTHER" id="PTHR10509:SF14">
    <property type="entry name" value="CAFFEOYL-COA O-METHYLTRANSFERASE 3-RELATED"/>
    <property type="match status" value="1"/>
</dbReference>
<dbReference type="SUPFAM" id="SSF53335">
    <property type="entry name" value="S-adenosyl-L-methionine-dependent methyltransferases"/>
    <property type="match status" value="1"/>
</dbReference>
<sequence>MKYEEIGLPEKRGNTFEGADGCDPLLEAYITEMITPEDDYLHRLYRATQTKLLRPRMASGHWQGTLLRLLTKLLRPKRVLEIGTYTGYSALSIAAGMEADGLIRTYEINDEQEDFTRPWLEGAPYPPRIELIIGDVLDLLPKENEVYDMALIDANKRDYCTYYDLVLPRLRSGGLLLADNTLWDGHVIDPAYDDDPQTKGIREFNRRVAHDQRVETVILPLRDGLTLIRKM</sequence>
<dbReference type="AlphaFoldDB" id="C9LJI3"/>
<keyword evidence="2" id="KW-0808">Transferase</keyword>
<dbReference type="PROSITE" id="PS51682">
    <property type="entry name" value="SAM_OMT_I"/>
    <property type="match status" value="1"/>
</dbReference>
<dbReference type="Proteomes" id="UP000003460">
    <property type="component" value="Unassembled WGS sequence"/>
</dbReference>
<reference evidence="4" key="1">
    <citation type="submission" date="2009-09" db="EMBL/GenBank/DDBJ databases">
        <authorList>
            <person name="Weinstock G."/>
            <person name="Sodergren E."/>
            <person name="Clifton S."/>
            <person name="Fulton L."/>
            <person name="Fulton B."/>
            <person name="Courtney L."/>
            <person name="Fronick C."/>
            <person name="Harrison M."/>
            <person name="Strong C."/>
            <person name="Farmer C."/>
            <person name="Delahaunty K."/>
            <person name="Markovic C."/>
            <person name="Hall O."/>
            <person name="Minx P."/>
            <person name="Tomlinson C."/>
            <person name="Mitreva M."/>
            <person name="Nelson J."/>
            <person name="Hou S."/>
            <person name="Wollam A."/>
            <person name="Pepin K.H."/>
            <person name="Johnson M."/>
            <person name="Bhonagiri V."/>
            <person name="Nash W.E."/>
            <person name="Warren W."/>
            <person name="Chinwalla A."/>
            <person name="Mardis E.R."/>
            <person name="Wilson R.K."/>
        </authorList>
    </citation>
    <scope>NUCLEOTIDE SEQUENCE [LARGE SCALE GENOMIC DNA]</scope>
    <source>
        <strain evidence="4">ATCC 51259</strain>
    </source>
</reference>
<dbReference type="STRING" id="626522.GCWU000325_02395"/>
<evidence type="ECO:0000313" key="5">
    <source>
        <dbReference type="Proteomes" id="UP000003460"/>
    </source>
</evidence>
<keyword evidence="5" id="KW-1185">Reference proteome</keyword>
<dbReference type="HOGENOM" id="CLU_067676_4_0_10"/>
<dbReference type="Pfam" id="PF01596">
    <property type="entry name" value="Methyltransf_3"/>
    <property type="match status" value="1"/>
</dbReference>
<proteinExistence type="predicted"/>
<dbReference type="InterPro" id="IPR002935">
    <property type="entry name" value="SAM_O-MeTrfase"/>
</dbReference>
<dbReference type="EMBL" id="ACIJ02000027">
    <property type="protein sequence ID" value="EEX70811.1"/>
    <property type="molecule type" value="Genomic_DNA"/>
</dbReference>
<dbReference type="CDD" id="cd02440">
    <property type="entry name" value="AdoMet_MTases"/>
    <property type="match status" value="1"/>
</dbReference>
<dbReference type="InterPro" id="IPR029063">
    <property type="entry name" value="SAM-dependent_MTases_sf"/>
</dbReference>